<keyword evidence="2 5" id="KW-0645">Protease</keyword>
<dbReference type="Proteomes" id="UP000245670">
    <property type="component" value="Unassembled WGS sequence"/>
</dbReference>
<reference evidence="7 8" key="1">
    <citation type="submission" date="2018-05" db="EMBL/GenBank/DDBJ databases">
        <title>Polaribacter aquimarinus sp. nov., isolated from sediment in a sediment of sea.</title>
        <authorList>
            <person name="Lu D."/>
        </authorList>
    </citation>
    <scope>NUCLEOTIDE SEQUENCE [LARGE SCALE GENOMIC DNA]</scope>
    <source>
        <strain evidence="7 8">ZY113</strain>
    </source>
</reference>
<dbReference type="PROSITE" id="PS00137">
    <property type="entry name" value="SUBTILASE_HIS"/>
    <property type="match status" value="1"/>
</dbReference>
<evidence type="ECO:0000256" key="1">
    <source>
        <dbReference type="ARBA" id="ARBA00011073"/>
    </source>
</evidence>
<evidence type="ECO:0000313" key="7">
    <source>
        <dbReference type="EMBL" id="PWG05663.1"/>
    </source>
</evidence>
<dbReference type="SUPFAM" id="SSF52743">
    <property type="entry name" value="Subtilisin-like"/>
    <property type="match status" value="1"/>
</dbReference>
<gene>
    <name evidence="7" type="ORF">DIS07_04255</name>
</gene>
<dbReference type="AlphaFoldDB" id="A0A2U2JBF1"/>
<evidence type="ECO:0000256" key="3">
    <source>
        <dbReference type="ARBA" id="ARBA00022801"/>
    </source>
</evidence>
<comment type="similarity">
    <text evidence="1 5">Belongs to the peptidase S8 family.</text>
</comment>
<dbReference type="PANTHER" id="PTHR43399">
    <property type="entry name" value="SUBTILISIN-RELATED"/>
    <property type="match status" value="1"/>
</dbReference>
<sequence>MRILKPVLYTAVVGLVFTSCKSISSIPVPKGTNNVVTISAKKGALTDSEKDNWQHLDLATDTIPGMSVNKAYEFLKGKEGVEVIVGVVDSGTDLKHEDLVDVAWVNPKEVAGNGKDDDKNGYVDDVNGWNFLGKSYKEHLEYERILMNPDIADAETLAEVKKYYKEKVDGAKKANENLLRNKTRYEQLSQGVNSADEAFAKHLNKKDYTKADVLAIKTEDETLLKHINFAKQMFGFGLPSMAAAKKELKNGIEYFTSQLNKNKKMISGDNLKTDYRTVVGDNAYDIKDKPGYGDGNTGHSVKKEAHGSHVSGIIAATRNNEKGMNGVANNVKIMAVRSVSDGDEYDKDVALGIRYAVDNGAKIINTSFGKAFSPNKEWVYDAIKYAAKNDVLIVNAAGNDGKNIDVEKTYPNDSKDLKVEIADNVLTIGAMSANYNEKLPASFSNYGKINVDIFAPGVQVYSTTPENGYAKFSGTSMAAPSTAGVAALVRSYYPKLSASQVKHIIMNSGTKIDLKVIKPGSQSRKNPKGELVSFSDLSVTGRVVNAYNALKMADNIVNGKK</sequence>
<dbReference type="Gene3D" id="3.40.50.200">
    <property type="entry name" value="Peptidase S8/S53 domain"/>
    <property type="match status" value="2"/>
</dbReference>
<dbReference type="RefSeq" id="WP_109403997.1">
    <property type="nucleotide sequence ID" value="NZ_QFFG01000002.1"/>
</dbReference>
<feature type="active site" description="Charge relay system" evidence="5">
    <location>
        <position position="476"/>
    </location>
</feature>
<evidence type="ECO:0000256" key="2">
    <source>
        <dbReference type="ARBA" id="ARBA00022670"/>
    </source>
</evidence>
<dbReference type="PANTHER" id="PTHR43399:SF4">
    <property type="entry name" value="CELL WALL-ASSOCIATED PROTEASE"/>
    <property type="match status" value="1"/>
</dbReference>
<evidence type="ECO:0000313" key="8">
    <source>
        <dbReference type="Proteomes" id="UP000245670"/>
    </source>
</evidence>
<dbReference type="EMBL" id="QFFG01000002">
    <property type="protein sequence ID" value="PWG05663.1"/>
    <property type="molecule type" value="Genomic_DNA"/>
</dbReference>
<dbReference type="InterPro" id="IPR036852">
    <property type="entry name" value="Peptidase_S8/S53_dom_sf"/>
</dbReference>
<keyword evidence="4 5" id="KW-0720">Serine protease</keyword>
<comment type="caution">
    <text evidence="7">The sequence shown here is derived from an EMBL/GenBank/DDBJ whole genome shotgun (WGS) entry which is preliminary data.</text>
</comment>
<dbReference type="GO" id="GO:0006508">
    <property type="term" value="P:proteolysis"/>
    <property type="evidence" value="ECO:0007669"/>
    <property type="project" value="UniProtKB-KW"/>
</dbReference>
<dbReference type="OrthoDB" id="9798386at2"/>
<dbReference type="PROSITE" id="PS51257">
    <property type="entry name" value="PROKAR_LIPOPROTEIN"/>
    <property type="match status" value="1"/>
</dbReference>
<name>A0A2U2JBF1_9FLAO</name>
<dbReference type="InterPro" id="IPR022398">
    <property type="entry name" value="Peptidase_S8_His-AS"/>
</dbReference>
<dbReference type="GO" id="GO:0004252">
    <property type="term" value="F:serine-type endopeptidase activity"/>
    <property type="evidence" value="ECO:0007669"/>
    <property type="project" value="UniProtKB-UniRule"/>
</dbReference>
<evidence type="ECO:0000256" key="4">
    <source>
        <dbReference type="ARBA" id="ARBA00022825"/>
    </source>
</evidence>
<feature type="active site" description="Charge relay system" evidence="5">
    <location>
        <position position="306"/>
    </location>
</feature>
<dbReference type="InterPro" id="IPR015500">
    <property type="entry name" value="Peptidase_S8_subtilisin-rel"/>
</dbReference>
<proteinExistence type="inferred from homology"/>
<evidence type="ECO:0000259" key="6">
    <source>
        <dbReference type="Pfam" id="PF00082"/>
    </source>
</evidence>
<dbReference type="InterPro" id="IPR000209">
    <property type="entry name" value="Peptidase_S8/S53_dom"/>
</dbReference>
<protein>
    <submittedName>
        <fullName evidence="7">Peptidase S8</fullName>
    </submittedName>
</protein>
<dbReference type="PROSITE" id="PS51892">
    <property type="entry name" value="SUBTILASE"/>
    <property type="match status" value="1"/>
</dbReference>
<dbReference type="PROSITE" id="PS00138">
    <property type="entry name" value="SUBTILASE_SER"/>
    <property type="match status" value="1"/>
</dbReference>
<organism evidence="7 8">
    <name type="scientific">Polaribacter aquimarinus</name>
    <dbReference type="NCBI Taxonomy" id="2100726"/>
    <lineage>
        <taxon>Bacteria</taxon>
        <taxon>Pseudomonadati</taxon>
        <taxon>Bacteroidota</taxon>
        <taxon>Flavobacteriia</taxon>
        <taxon>Flavobacteriales</taxon>
        <taxon>Flavobacteriaceae</taxon>
    </lineage>
</organism>
<dbReference type="Pfam" id="PF00082">
    <property type="entry name" value="Peptidase_S8"/>
    <property type="match status" value="1"/>
</dbReference>
<keyword evidence="8" id="KW-1185">Reference proteome</keyword>
<keyword evidence="3 5" id="KW-0378">Hydrolase</keyword>
<dbReference type="InterPro" id="IPR051048">
    <property type="entry name" value="Peptidase_S8/S53_subtilisin"/>
</dbReference>
<dbReference type="PRINTS" id="PR00723">
    <property type="entry name" value="SUBTILISIN"/>
</dbReference>
<dbReference type="InterPro" id="IPR023828">
    <property type="entry name" value="Peptidase_S8_Ser-AS"/>
</dbReference>
<evidence type="ECO:0000256" key="5">
    <source>
        <dbReference type="PROSITE-ProRule" id="PRU01240"/>
    </source>
</evidence>
<accession>A0A2U2JBF1</accession>
<feature type="domain" description="Peptidase S8/S53" evidence="6">
    <location>
        <begin position="82"/>
        <end position="510"/>
    </location>
</feature>
<feature type="active site" description="Charge relay system" evidence="5">
    <location>
        <position position="89"/>
    </location>
</feature>